<organism evidence="2 3">
    <name type="scientific">Blastococcus tunisiensis</name>
    <dbReference type="NCBI Taxonomy" id="1798228"/>
    <lineage>
        <taxon>Bacteria</taxon>
        <taxon>Bacillati</taxon>
        <taxon>Actinomycetota</taxon>
        <taxon>Actinomycetes</taxon>
        <taxon>Geodermatophilales</taxon>
        <taxon>Geodermatophilaceae</taxon>
        <taxon>Blastococcus</taxon>
    </lineage>
</organism>
<accession>A0A1I2MLR5</accession>
<protein>
    <recommendedName>
        <fullName evidence="4">ABC-2 type transport system permease protein</fullName>
    </recommendedName>
</protein>
<keyword evidence="1" id="KW-0472">Membrane</keyword>
<evidence type="ECO:0008006" key="4">
    <source>
        <dbReference type="Google" id="ProtNLM"/>
    </source>
</evidence>
<sequence length="233" mass="24509">MNRVLAAARLHLIHPLVILGVPWLVVGIAFAINWALWSTAGLDEASGGDAFTGGVLSLYITVMVAFVQTVTQLLPFAMGISLSRRTFYLGTALVALVQALVYGIVLALLTQVEEATGGWGAGLEFWAPAAMNVDNFALQVLLSGAPMLALIFVGMGLGVLYKRWGQVAVWGLIIGSLVLFGGLAILVTGLDAWAAIGGWFADRSLTTLVAGLPLLLTVVVAGLTWLGLRRVVP</sequence>
<feature type="transmembrane region" description="Helical" evidence="1">
    <location>
        <begin position="86"/>
        <end position="109"/>
    </location>
</feature>
<proteinExistence type="predicted"/>
<feature type="transmembrane region" description="Helical" evidence="1">
    <location>
        <begin position="56"/>
        <end position="74"/>
    </location>
</feature>
<dbReference type="AlphaFoldDB" id="A0A1I2MLR5"/>
<dbReference type="STRING" id="1798228.SAMN05216574_1333"/>
<evidence type="ECO:0000256" key="1">
    <source>
        <dbReference type="SAM" id="Phobius"/>
    </source>
</evidence>
<dbReference type="EMBL" id="FOND01000033">
    <property type="protein sequence ID" value="SFF91639.1"/>
    <property type="molecule type" value="Genomic_DNA"/>
</dbReference>
<evidence type="ECO:0000313" key="3">
    <source>
        <dbReference type="Proteomes" id="UP000198589"/>
    </source>
</evidence>
<keyword evidence="1" id="KW-1133">Transmembrane helix</keyword>
<reference evidence="3" key="1">
    <citation type="submission" date="2016-10" db="EMBL/GenBank/DDBJ databases">
        <authorList>
            <person name="Varghese N."/>
            <person name="Submissions S."/>
        </authorList>
    </citation>
    <scope>NUCLEOTIDE SEQUENCE [LARGE SCALE GENOMIC DNA]</scope>
    <source>
        <strain evidence="3">DSM 46838</strain>
    </source>
</reference>
<feature type="transmembrane region" description="Helical" evidence="1">
    <location>
        <begin position="208"/>
        <end position="228"/>
    </location>
</feature>
<feature type="transmembrane region" description="Helical" evidence="1">
    <location>
        <begin position="12"/>
        <end position="36"/>
    </location>
</feature>
<feature type="transmembrane region" description="Helical" evidence="1">
    <location>
        <begin position="136"/>
        <end position="160"/>
    </location>
</feature>
<gene>
    <name evidence="2" type="ORF">SAMN05216574_1333</name>
</gene>
<feature type="transmembrane region" description="Helical" evidence="1">
    <location>
        <begin position="167"/>
        <end position="196"/>
    </location>
</feature>
<evidence type="ECO:0000313" key="2">
    <source>
        <dbReference type="EMBL" id="SFF91639.1"/>
    </source>
</evidence>
<keyword evidence="3" id="KW-1185">Reference proteome</keyword>
<dbReference type="RefSeq" id="WP_092203865.1">
    <property type="nucleotide sequence ID" value="NZ_FOND01000033.1"/>
</dbReference>
<name>A0A1I2MLR5_9ACTN</name>
<keyword evidence="1" id="KW-0812">Transmembrane</keyword>
<dbReference type="Proteomes" id="UP000198589">
    <property type="component" value="Unassembled WGS sequence"/>
</dbReference>
<dbReference type="OrthoDB" id="3209791at2"/>